<evidence type="ECO:0000313" key="2">
    <source>
        <dbReference type="Proteomes" id="UP000050280"/>
    </source>
</evidence>
<accession>A0A0P7B472</accession>
<comment type="caution">
    <text evidence="1">The sequence shown here is derived from an EMBL/GenBank/DDBJ whole genome shotgun (WGS) entry which is preliminary data.</text>
</comment>
<dbReference type="Gene3D" id="2.40.70.10">
    <property type="entry name" value="Acid Proteases"/>
    <property type="match status" value="2"/>
</dbReference>
<keyword evidence="2" id="KW-1185">Reference proteome</keyword>
<sequence>MTKRLLMSMILCLIGITVLAQRTVQNLFLSNQKEKKSDWFFAYSNGDYAKAYQLMTKKDISLPKNQFLTNAFQYANRETTIIDSTLEIWGDSFYNQFPKSKIHFTNGDKVILPLERNLFLATIGKDSLRVVLDTGGHGISISKRLVEKYNLPTDTNITGSSYMPAFKRVSKTSPTIIKTIKFGNLELSNLRAEYTVSAKDNGEFDSKQQYDIFMGIDILIGLIDYVRFDWENKEIIFSNQKLQMENTQPIFFFDSKPITVLQLGDKNLTTVFDTGSPIDILNKEYYKELYKKKEEKKYGNYAYNLYTVPINIRNAKLNLGIADYMEGFNLKLDKEIIDLIIGTTHQRLTIDLKNNKLEIK</sequence>
<evidence type="ECO:0008006" key="3">
    <source>
        <dbReference type="Google" id="ProtNLM"/>
    </source>
</evidence>
<proteinExistence type="predicted"/>
<organism evidence="1 2">
    <name type="scientific">Croceitalea dokdonensis DOKDO 023</name>
    <dbReference type="NCBI Taxonomy" id="1300341"/>
    <lineage>
        <taxon>Bacteria</taxon>
        <taxon>Pseudomonadati</taxon>
        <taxon>Bacteroidota</taxon>
        <taxon>Flavobacteriia</taxon>
        <taxon>Flavobacteriales</taxon>
        <taxon>Flavobacteriaceae</taxon>
        <taxon>Croceitalea</taxon>
    </lineage>
</organism>
<dbReference type="AlphaFoldDB" id="A0A0P7B472"/>
<reference evidence="1 2" key="1">
    <citation type="submission" date="2015-09" db="EMBL/GenBank/DDBJ databases">
        <title>Genome sequence of the marine flavobacterium Croceitalea dokdonensis DOKDO 023 that contains proton- and sodium-pumping rhodopsins.</title>
        <authorList>
            <person name="Kwon S.-K."/>
            <person name="Lee H.K."/>
            <person name="Kwak M.-J."/>
            <person name="Kim J.F."/>
        </authorList>
    </citation>
    <scope>NUCLEOTIDE SEQUENCE [LARGE SCALE GENOMIC DNA]</scope>
    <source>
        <strain evidence="1 2">DOKDO 023</strain>
    </source>
</reference>
<protein>
    <recommendedName>
        <fullName evidence="3">Aspartyl protease</fullName>
    </recommendedName>
</protein>
<dbReference type="Proteomes" id="UP000050280">
    <property type="component" value="Unassembled WGS sequence"/>
</dbReference>
<dbReference type="EMBL" id="LDJX01000001">
    <property type="protein sequence ID" value="KPM33475.1"/>
    <property type="molecule type" value="Genomic_DNA"/>
</dbReference>
<dbReference type="RefSeq" id="WP_083467459.1">
    <property type="nucleotide sequence ID" value="NZ_LDJX01000001.1"/>
</dbReference>
<gene>
    <name evidence="1" type="ORF">I595_378</name>
</gene>
<dbReference type="OrthoDB" id="9842539at2"/>
<name>A0A0P7B472_9FLAO</name>
<dbReference type="InterPro" id="IPR021109">
    <property type="entry name" value="Peptidase_aspartic_dom_sf"/>
</dbReference>
<evidence type="ECO:0000313" key="1">
    <source>
        <dbReference type="EMBL" id="KPM33475.1"/>
    </source>
</evidence>
<dbReference type="Pfam" id="PF13650">
    <property type="entry name" value="Asp_protease_2"/>
    <property type="match status" value="1"/>
</dbReference>